<organism evidence="1">
    <name type="scientific">Pseudobryopsis hainanensis</name>
    <dbReference type="NCBI Taxonomy" id="2320808"/>
    <lineage>
        <taxon>Eukaryota</taxon>
        <taxon>Viridiplantae</taxon>
        <taxon>Chlorophyta</taxon>
        <taxon>core chlorophytes</taxon>
        <taxon>Ulvophyceae</taxon>
        <taxon>TCBD clade</taxon>
        <taxon>Bryopsidales</taxon>
        <taxon>Bryopsidineae</taxon>
        <taxon>Pseudobryopsidaceae</taxon>
        <taxon>Pseudobryopsis</taxon>
    </lineage>
</organism>
<gene>
    <name evidence="1" type="primary">orf107</name>
</gene>
<keyword evidence="1" id="KW-0150">Chloroplast</keyword>
<dbReference type="AlphaFoldDB" id="A0A3S7SZ58"/>
<sequence length="107" mass="11342">MAHISFYSKTVDFKNATGSPLGFKTVSTEHTFDTKVLSGDVALKGFDVVYDSGTYDAVSSTGAEVTNVQPVGQTISCDVSLKLTDGDDTDLNLDASSAEVLFIAYCE</sequence>
<reference evidence="1" key="2">
    <citation type="journal article" date="2019" name="Mol. Phylogenet. Evol.">
        <title>Reassessment of the classification of bryopsidales (chlorophyta) based on chloroplast phylogenomic analyses.</title>
        <authorList>
            <person name="Cremen M.C."/>
            <person name="Leliaert F."/>
            <person name="West J."/>
            <person name="Lam D.W."/>
            <person name="Shimada S."/>
            <person name="Lopez-Bautista J.M."/>
            <person name="Verbruggen H."/>
        </authorList>
    </citation>
    <scope>NUCLEOTIDE SEQUENCE</scope>
</reference>
<geneLocation type="chloroplast" evidence="1"/>
<accession>A0A3S7SZ58</accession>
<proteinExistence type="predicted"/>
<evidence type="ECO:0000313" key="1">
    <source>
        <dbReference type="EMBL" id="AYC64236.1"/>
    </source>
</evidence>
<keyword evidence="1" id="KW-0934">Plastid</keyword>
<protein>
    <submittedName>
        <fullName evidence="1">Uncharacterized protein</fullName>
    </submittedName>
</protein>
<reference evidence="1" key="1">
    <citation type="submission" date="2018-07" db="EMBL/GenBank/DDBJ databases">
        <authorList>
            <person name="Cremen M.C."/>
            <person name="Leliaert F."/>
            <person name="West J."/>
            <person name="Lam D.W."/>
            <person name="Shimada S."/>
            <person name="Lopez-Bautista J.M."/>
            <person name="Verbruggen H."/>
        </authorList>
    </citation>
    <scope>NUCLEOTIDE SEQUENCE</scope>
</reference>
<name>A0A3S7SZ58_9CHLO</name>
<dbReference type="EMBL" id="MH591091">
    <property type="protein sequence ID" value="AYC64236.1"/>
    <property type="molecule type" value="Genomic_DNA"/>
</dbReference>